<feature type="domain" description="Methyltransferase" evidence="2">
    <location>
        <begin position="62"/>
        <end position="158"/>
    </location>
</feature>
<dbReference type="Proteomes" id="UP000479132">
    <property type="component" value="Unassembled WGS sequence"/>
</dbReference>
<dbReference type="GO" id="GO:0016126">
    <property type="term" value="P:sterol biosynthetic process"/>
    <property type="evidence" value="ECO:0007669"/>
    <property type="project" value="TreeGrafter"/>
</dbReference>
<dbReference type="GO" id="GO:0003838">
    <property type="term" value="F:sterol 24-C-methyltransferase activity"/>
    <property type="evidence" value="ECO:0007669"/>
    <property type="project" value="TreeGrafter"/>
</dbReference>
<proteinExistence type="predicted"/>
<dbReference type="AlphaFoldDB" id="A0A6M1T2T8"/>
<dbReference type="SUPFAM" id="SSF53335">
    <property type="entry name" value="S-adenosyl-L-methionine-dependent methyltransferases"/>
    <property type="match status" value="1"/>
</dbReference>
<evidence type="ECO:0000259" key="2">
    <source>
        <dbReference type="Pfam" id="PF13649"/>
    </source>
</evidence>
<evidence type="ECO:0000256" key="1">
    <source>
        <dbReference type="ARBA" id="ARBA00022679"/>
    </source>
</evidence>
<accession>A0A6M1T2T8</accession>
<keyword evidence="1 3" id="KW-0808">Transferase</keyword>
<sequence length="228" mass="25963">MSNRQENIENEFRDEDLQELASQLCSPEGEKGVEVAQKMEETNISMTLSTIDSLSISDNDTILEIGHGNCSHLDKVLNQAEDIRYHGLEISETMKREAERINRDKIDSNLASFHLYDGLNFPFEDLTFNHAMTVNTIYFWEKSVHLLNEVFRVLKPGGSCSIGFAQKSFMKQLPFAEYGFNLFNTDDVKKLVAETAFQVASVRDKTEQVTSKSGDEVEREYTVITLTK</sequence>
<dbReference type="CDD" id="cd02440">
    <property type="entry name" value="AdoMet_MTases"/>
    <property type="match status" value="1"/>
</dbReference>
<evidence type="ECO:0000313" key="4">
    <source>
        <dbReference type="Proteomes" id="UP000479132"/>
    </source>
</evidence>
<comment type="caution">
    <text evidence="3">The sequence shown here is derived from an EMBL/GenBank/DDBJ whole genome shotgun (WGS) entry which is preliminary data.</text>
</comment>
<dbReference type="Pfam" id="PF13649">
    <property type="entry name" value="Methyltransf_25"/>
    <property type="match status" value="1"/>
</dbReference>
<dbReference type="EMBL" id="JAALLS010000025">
    <property type="protein sequence ID" value="NGP89776.1"/>
    <property type="molecule type" value="Genomic_DNA"/>
</dbReference>
<evidence type="ECO:0000313" key="3">
    <source>
        <dbReference type="EMBL" id="NGP89776.1"/>
    </source>
</evidence>
<dbReference type="InterPro" id="IPR050447">
    <property type="entry name" value="Erg6_SMT_methyltransf"/>
</dbReference>
<gene>
    <name evidence="3" type="ORF">G3569_15565</name>
</gene>
<dbReference type="Gene3D" id="3.40.50.150">
    <property type="entry name" value="Vaccinia Virus protein VP39"/>
    <property type="match status" value="1"/>
</dbReference>
<dbReference type="RefSeq" id="WP_165270874.1">
    <property type="nucleotide sequence ID" value="NZ_JAALLS010000025.1"/>
</dbReference>
<keyword evidence="3" id="KW-0489">Methyltransferase</keyword>
<protein>
    <submittedName>
        <fullName evidence="3">Class I SAM-dependent methyltransferase</fullName>
    </submittedName>
</protein>
<organism evidence="3 4">
    <name type="scientific">Fodinibius halophilus</name>
    <dbReference type="NCBI Taxonomy" id="1736908"/>
    <lineage>
        <taxon>Bacteria</taxon>
        <taxon>Pseudomonadati</taxon>
        <taxon>Balneolota</taxon>
        <taxon>Balneolia</taxon>
        <taxon>Balneolales</taxon>
        <taxon>Balneolaceae</taxon>
        <taxon>Fodinibius</taxon>
    </lineage>
</organism>
<dbReference type="GO" id="GO:0032259">
    <property type="term" value="P:methylation"/>
    <property type="evidence" value="ECO:0007669"/>
    <property type="project" value="UniProtKB-KW"/>
</dbReference>
<reference evidence="3 4" key="1">
    <citation type="submission" date="2020-02" db="EMBL/GenBank/DDBJ databases">
        <title>Aliifodinibius halophilus 2W32, complete genome.</title>
        <authorList>
            <person name="Li Y."/>
            <person name="Wu S."/>
        </authorList>
    </citation>
    <scope>NUCLEOTIDE SEQUENCE [LARGE SCALE GENOMIC DNA]</scope>
    <source>
        <strain evidence="3 4">2W32</strain>
    </source>
</reference>
<dbReference type="PANTHER" id="PTHR44068:SF1">
    <property type="entry name" value="HYPOTHETICAL LOC100005854"/>
    <property type="match status" value="1"/>
</dbReference>
<dbReference type="InterPro" id="IPR041698">
    <property type="entry name" value="Methyltransf_25"/>
</dbReference>
<keyword evidence="4" id="KW-1185">Reference proteome</keyword>
<dbReference type="InterPro" id="IPR029063">
    <property type="entry name" value="SAM-dependent_MTases_sf"/>
</dbReference>
<dbReference type="PANTHER" id="PTHR44068">
    <property type="entry name" value="ZGC:194242"/>
    <property type="match status" value="1"/>
</dbReference>
<name>A0A6M1T2T8_9BACT</name>